<dbReference type="STRING" id="1353009.A0A1Y2IZE6"/>
<organism evidence="2 3">
    <name type="scientific">Trametes coccinea (strain BRFM310)</name>
    <name type="common">Pycnoporus coccineus</name>
    <dbReference type="NCBI Taxonomy" id="1353009"/>
    <lineage>
        <taxon>Eukaryota</taxon>
        <taxon>Fungi</taxon>
        <taxon>Dikarya</taxon>
        <taxon>Basidiomycota</taxon>
        <taxon>Agaricomycotina</taxon>
        <taxon>Agaricomycetes</taxon>
        <taxon>Polyporales</taxon>
        <taxon>Polyporaceae</taxon>
        <taxon>Trametes</taxon>
    </lineage>
</organism>
<protein>
    <submittedName>
        <fullName evidence="2">Uncharacterized protein</fullName>
    </submittedName>
</protein>
<evidence type="ECO:0000256" key="1">
    <source>
        <dbReference type="SAM" id="MobiDB-lite"/>
    </source>
</evidence>
<keyword evidence="3" id="KW-1185">Reference proteome</keyword>
<sequence length="442" mass="49102">MLSASEIPPRPRLLLRDLKRRRHPRKWESLPCLKLAPENRAFFVCKDCLFPNLSGELCPWCLCSCEVSALVAVVRRRLSSPTLLSDEQKIQLARMERRARDGGKQVQGGATSFHAPRRSRREGSRPEHLAEGACEFEPDLDGLSVRRRHRNAVLYSAADVVATATADSTLQPFLEEIAATHLENLERRTLTAPLTPPSTPTSSARPARPETTPLRMSNRDVELTEDSEPRTPLSGPPSPLPHTPSLRRKRRMSVLRQRSSCSLRRRATTSGTTPTHRRSEIAPSPPASPRPKAHSVRFSSPPPVSDPDTIPLGHPQRPLYTAIRKNMSRPASPAPSINHVDAAFQTTVYERGTRSLDLPRYNSLGRSYLSMAAYTRPILFPPSASGFSVSGETELRMDLARSRSMDGVPSDFTFHEVKPEASMKAKVKSFGKTLKGLLRGKI</sequence>
<dbReference type="Proteomes" id="UP000193067">
    <property type="component" value="Unassembled WGS sequence"/>
</dbReference>
<feature type="region of interest" description="Disordered" evidence="1">
    <location>
        <begin position="187"/>
        <end position="313"/>
    </location>
</feature>
<feature type="region of interest" description="Disordered" evidence="1">
    <location>
        <begin position="97"/>
        <end position="133"/>
    </location>
</feature>
<evidence type="ECO:0000313" key="2">
    <source>
        <dbReference type="EMBL" id="OSD06525.1"/>
    </source>
</evidence>
<reference evidence="2 3" key="1">
    <citation type="journal article" date="2015" name="Biotechnol. Biofuels">
        <title>Enhanced degradation of softwood versus hardwood by the white-rot fungus Pycnoporus coccineus.</title>
        <authorList>
            <person name="Couturier M."/>
            <person name="Navarro D."/>
            <person name="Chevret D."/>
            <person name="Henrissat B."/>
            <person name="Piumi F."/>
            <person name="Ruiz-Duenas F.J."/>
            <person name="Martinez A.T."/>
            <person name="Grigoriev I.V."/>
            <person name="Riley R."/>
            <person name="Lipzen A."/>
            <person name="Berrin J.G."/>
            <person name="Master E.R."/>
            <person name="Rosso M.N."/>
        </authorList>
    </citation>
    <scope>NUCLEOTIDE SEQUENCE [LARGE SCALE GENOMIC DNA]</scope>
    <source>
        <strain evidence="2 3">BRFM310</strain>
    </source>
</reference>
<name>A0A1Y2IZE6_TRAC3</name>
<dbReference type="AlphaFoldDB" id="A0A1Y2IZE6"/>
<gene>
    <name evidence="2" type="ORF">PYCCODRAFT_1449930</name>
</gene>
<feature type="compositionally biased region" description="Basic and acidic residues" evidence="1">
    <location>
        <begin position="121"/>
        <end position="130"/>
    </location>
</feature>
<accession>A0A1Y2IZE6</accession>
<dbReference type="OrthoDB" id="2687560at2759"/>
<evidence type="ECO:0000313" key="3">
    <source>
        <dbReference type="Proteomes" id="UP000193067"/>
    </source>
</evidence>
<proteinExistence type="predicted"/>
<dbReference type="EMBL" id="KZ084090">
    <property type="protein sequence ID" value="OSD06525.1"/>
    <property type="molecule type" value="Genomic_DNA"/>
</dbReference>